<dbReference type="InterPro" id="IPR011008">
    <property type="entry name" value="Dimeric_a/b-barrel"/>
</dbReference>
<keyword evidence="5" id="KW-1185">Reference proteome</keyword>
<dbReference type="Pfam" id="PF00923">
    <property type="entry name" value="TAL_FSA"/>
    <property type="match status" value="1"/>
</dbReference>
<dbReference type="EC" id="2.2.1.2" evidence="2"/>
<comment type="function">
    <text evidence="2">Catalyzes the rate-limiting step of the non-oxidative phase in the pentose phosphate pathway. Catalyzes the reversible conversion of sedheptulose-7-phosphate and D-glyceraldehyde 3-phosphate into erythrose-4-phosphate and beta-D-fructose 6-phosphate.</text>
</comment>
<dbReference type="InterPro" id="IPR001585">
    <property type="entry name" value="TAL/FSA"/>
</dbReference>
<protein>
    <recommendedName>
        <fullName evidence="2">Transaldolase</fullName>
        <ecNumber evidence="2">2.2.1.2</ecNumber>
    </recommendedName>
</protein>
<dbReference type="PANTHER" id="PTHR10683:SF18">
    <property type="entry name" value="TRANSALDOLASE"/>
    <property type="match status" value="1"/>
</dbReference>
<dbReference type="GO" id="GO:0004801">
    <property type="term" value="F:transaldolase activity"/>
    <property type="evidence" value="ECO:0007669"/>
    <property type="project" value="UniProtKB-EC"/>
</dbReference>
<feature type="domain" description="ABM" evidence="3">
    <location>
        <begin position="385"/>
        <end position="474"/>
    </location>
</feature>
<gene>
    <name evidence="4" type="ORF">EVOR1521_LOCUS11088</name>
</gene>
<dbReference type="GO" id="GO:0006098">
    <property type="term" value="P:pentose-phosphate shunt"/>
    <property type="evidence" value="ECO:0007669"/>
    <property type="project" value="UniProtKB-KW"/>
</dbReference>
<dbReference type="AlphaFoldDB" id="A0AA36ICD5"/>
<proteinExistence type="predicted"/>
<reference evidence="4" key="1">
    <citation type="submission" date="2023-08" db="EMBL/GenBank/DDBJ databases">
        <authorList>
            <person name="Chen Y."/>
            <person name="Shah S."/>
            <person name="Dougan E. K."/>
            <person name="Thang M."/>
            <person name="Chan C."/>
        </authorList>
    </citation>
    <scope>NUCLEOTIDE SEQUENCE</scope>
</reference>
<evidence type="ECO:0000313" key="5">
    <source>
        <dbReference type="Proteomes" id="UP001178507"/>
    </source>
</evidence>
<evidence type="ECO:0000259" key="3">
    <source>
        <dbReference type="PROSITE" id="PS51725"/>
    </source>
</evidence>
<dbReference type="PROSITE" id="PS51725">
    <property type="entry name" value="ABM"/>
    <property type="match status" value="2"/>
</dbReference>
<name>A0AA36ICD5_9DINO</name>
<feature type="domain" description="ABM" evidence="3">
    <location>
        <begin position="268"/>
        <end position="361"/>
    </location>
</feature>
<dbReference type="PANTHER" id="PTHR10683">
    <property type="entry name" value="TRANSALDOLASE"/>
    <property type="match status" value="1"/>
</dbReference>
<dbReference type="InterPro" id="IPR018225">
    <property type="entry name" value="Transaldolase_AS"/>
</dbReference>
<dbReference type="InterPro" id="IPR013785">
    <property type="entry name" value="Aldolase_TIM"/>
</dbReference>
<dbReference type="Pfam" id="PF03992">
    <property type="entry name" value="ABM"/>
    <property type="match status" value="2"/>
</dbReference>
<dbReference type="GO" id="GO:0005975">
    <property type="term" value="P:carbohydrate metabolic process"/>
    <property type="evidence" value="ECO:0007669"/>
    <property type="project" value="InterPro"/>
</dbReference>
<dbReference type="PROSITE" id="PS00958">
    <property type="entry name" value="TRANSALDOLASE_2"/>
    <property type="match status" value="1"/>
</dbReference>
<dbReference type="EMBL" id="CAUJNA010001090">
    <property type="protein sequence ID" value="CAJ1384176.1"/>
    <property type="molecule type" value="Genomic_DNA"/>
</dbReference>
<comment type="caution">
    <text evidence="4">The sequence shown here is derived from an EMBL/GenBank/DDBJ whole genome shotgun (WGS) entry which is preliminary data.</text>
</comment>
<dbReference type="InterPro" id="IPR007138">
    <property type="entry name" value="ABM_dom"/>
</dbReference>
<comment type="catalytic activity">
    <reaction evidence="2">
        <text>D-sedoheptulose 7-phosphate + D-glyceraldehyde 3-phosphate = D-erythrose 4-phosphate + beta-D-fructose 6-phosphate</text>
        <dbReference type="Rhea" id="RHEA:17053"/>
        <dbReference type="ChEBI" id="CHEBI:16897"/>
        <dbReference type="ChEBI" id="CHEBI:57483"/>
        <dbReference type="ChEBI" id="CHEBI:57634"/>
        <dbReference type="ChEBI" id="CHEBI:59776"/>
        <dbReference type="EC" id="2.2.1.2"/>
    </reaction>
</comment>
<comment type="pathway">
    <text evidence="2">Carbohydrate degradation; pentose phosphate pathway; D-glyceraldehyde 3-phosphate and beta-D-fructose 6-phosphate from D-ribose 5-phosphate and D-xylulose 5-phosphate (non-oxidative stage): step 2/3.</text>
</comment>
<keyword evidence="1" id="KW-0704">Schiff base</keyword>
<evidence type="ECO:0000256" key="1">
    <source>
        <dbReference type="ARBA" id="ARBA00023270"/>
    </source>
</evidence>
<sequence>MTTLSIDTGDLSIIKDYAETGLITDATTNPLFVSKAGLSGDPVYVAFVEDAIDYARKSSTNEDEMVELAMDKLAVNLGVAISKLVPGYISTEVDPRLSFDKEETLRRARRIIALYEEAGVPRERVLIKLAATWEGIAAMKELEAEGITCNMTLVFGFVQAVAAAQYGAHLISPFPGRVLDFQKKLSGFGKDVMAGLGEPCAADPCCGLQTLGLDGFGCYVAYLVLAFLGQSVQNFAIPLERPGHPVHLARAAQGRQTLVARLAQRVAYVAVVDVNVKSDQEQQFLEASLQNARSSKGEPLNQRFDVLQLREDPSRFALVEIYRNADGPAGHKETAHYAAWRDTVADMMETPRSASQWDTIFPGKASDYHPKTIILERPQGAGDVDITHVFVSVKAGAEEAFKKATRANAMESVKEYGNLRFDLLQNVDSPTEFLLIEVYKTAGDAAKHKDTKHYKEWRTTVEDMAKPREGRKYVTHFPSVPAAWKVSEQVY</sequence>
<keyword evidence="2" id="KW-0570">Pentose shunt</keyword>
<dbReference type="SUPFAM" id="SSF54909">
    <property type="entry name" value="Dimeric alpha+beta barrel"/>
    <property type="match status" value="2"/>
</dbReference>
<organism evidence="4 5">
    <name type="scientific">Effrenium voratum</name>
    <dbReference type="NCBI Taxonomy" id="2562239"/>
    <lineage>
        <taxon>Eukaryota</taxon>
        <taxon>Sar</taxon>
        <taxon>Alveolata</taxon>
        <taxon>Dinophyceae</taxon>
        <taxon>Suessiales</taxon>
        <taxon>Symbiodiniaceae</taxon>
        <taxon>Effrenium</taxon>
    </lineage>
</organism>
<evidence type="ECO:0000313" key="4">
    <source>
        <dbReference type="EMBL" id="CAJ1384176.1"/>
    </source>
</evidence>
<dbReference type="SUPFAM" id="SSF51569">
    <property type="entry name" value="Aldolase"/>
    <property type="match status" value="1"/>
</dbReference>
<keyword evidence="2" id="KW-0808">Transferase</keyword>
<dbReference type="Gene3D" id="3.30.70.100">
    <property type="match status" value="2"/>
</dbReference>
<dbReference type="Proteomes" id="UP001178507">
    <property type="component" value="Unassembled WGS sequence"/>
</dbReference>
<dbReference type="Gene3D" id="3.20.20.70">
    <property type="entry name" value="Aldolase class I"/>
    <property type="match status" value="1"/>
</dbReference>
<accession>A0AA36ICD5</accession>
<evidence type="ECO:0000256" key="2">
    <source>
        <dbReference type="RuleBase" id="RU000501"/>
    </source>
</evidence>